<protein>
    <submittedName>
        <fullName evidence="2">Uncharacterized protein</fullName>
    </submittedName>
</protein>
<evidence type="ECO:0000256" key="1">
    <source>
        <dbReference type="SAM" id="MobiDB-lite"/>
    </source>
</evidence>
<dbReference type="Proteomes" id="UP000544095">
    <property type="component" value="Unassembled WGS sequence"/>
</dbReference>
<sequence length="211" mass="23958">MSSASIRPPNTGSQPNRPSPTVDNYWAEADEILQRLSETLKERPATGDPNRRVDTGIWWVKIISLRLKFNWVIDRFQQDPRIGPTLRAMLRSFLKLSPLEDILPDDEMSNETFPGGDERLVKTESKNDEEAEQKRKDIIADAALYIWFLFQTKEEHEMGKSEEGVGAPSPDGVLRFSEQEIRQLKGDAGVAHTLRMGYGLGKGLNHRLLLD</sequence>
<feature type="compositionally biased region" description="Polar residues" evidence="1">
    <location>
        <begin position="1"/>
        <end position="22"/>
    </location>
</feature>
<organism evidence="2 3">
    <name type="scientific">Fusarium pseudoanthophilum</name>
    <dbReference type="NCBI Taxonomy" id="48495"/>
    <lineage>
        <taxon>Eukaryota</taxon>
        <taxon>Fungi</taxon>
        <taxon>Dikarya</taxon>
        <taxon>Ascomycota</taxon>
        <taxon>Pezizomycotina</taxon>
        <taxon>Sordariomycetes</taxon>
        <taxon>Hypocreomycetidae</taxon>
        <taxon>Hypocreales</taxon>
        <taxon>Nectriaceae</taxon>
        <taxon>Fusarium</taxon>
        <taxon>Fusarium fujikuroi species complex</taxon>
    </lineage>
</organism>
<dbReference type="EMBL" id="JAAOAR010001042">
    <property type="protein sequence ID" value="KAF5571672.1"/>
    <property type="molecule type" value="Genomic_DNA"/>
</dbReference>
<name>A0A8H5NM67_9HYPO</name>
<evidence type="ECO:0000313" key="2">
    <source>
        <dbReference type="EMBL" id="KAF5571672.1"/>
    </source>
</evidence>
<comment type="caution">
    <text evidence="2">The sequence shown here is derived from an EMBL/GenBank/DDBJ whole genome shotgun (WGS) entry which is preliminary data.</text>
</comment>
<reference evidence="2 3" key="1">
    <citation type="submission" date="2020-05" db="EMBL/GenBank/DDBJ databases">
        <title>Identification and distribution of gene clusters putatively required for synthesis of sphingolipid metabolism inhibitors in phylogenetically diverse species of the filamentous fungus Fusarium.</title>
        <authorList>
            <person name="Kim H.-S."/>
            <person name="Busman M."/>
            <person name="Brown D.W."/>
            <person name="Divon H."/>
            <person name="Uhlig S."/>
            <person name="Proctor R.H."/>
        </authorList>
    </citation>
    <scope>NUCLEOTIDE SEQUENCE [LARGE SCALE GENOMIC DNA]</scope>
    <source>
        <strain evidence="2 3">NRRL 25211</strain>
    </source>
</reference>
<proteinExistence type="predicted"/>
<keyword evidence="3" id="KW-1185">Reference proteome</keyword>
<evidence type="ECO:0000313" key="3">
    <source>
        <dbReference type="Proteomes" id="UP000544095"/>
    </source>
</evidence>
<gene>
    <name evidence="2" type="ORF">FPANT_13514</name>
</gene>
<accession>A0A8H5NM67</accession>
<feature type="region of interest" description="Disordered" evidence="1">
    <location>
        <begin position="1"/>
        <end position="23"/>
    </location>
</feature>
<dbReference type="AlphaFoldDB" id="A0A8H5NM67"/>